<reference evidence="2" key="1">
    <citation type="submission" date="2017-01" db="EMBL/GenBank/DDBJ databases">
        <authorList>
            <person name="Varghese N."/>
            <person name="Submissions S."/>
        </authorList>
    </citation>
    <scope>NUCLEOTIDE SEQUENCE [LARGE SCALE GENOMIC DNA]</scope>
    <source>
        <strain evidence="2">DSM 23127</strain>
    </source>
</reference>
<accession>A0A1N7K1X1</accession>
<dbReference type="RefSeq" id="WP_076559865.1">
    <property type="nucleotide sequence ID" value="NZ_FTOC01000008.1"/>
</dbReference>
<sequence>MKKEIILVGTFHFEQEEEITKKTETEVEEFVDYLAEYKPDKIALEWEKSEEDELIAAYQKRKENYATDEVEQIGFRLAKKLNHDTLHAVNWQGAISQEDLMKLHAEIQSSYPALMNFIDKLSENTPEISLDTSLIDSYRELNDEQSMKELEEMYLSFVKVTDPAGENIGFDFLNKWMERELVIFKNVTEMSDPEERILLIIGSDHLWMLNNLFKGNGWSVINPFYRG</sequence>
<dbReference type="OrthoDB" id="2080342at2"/>
<protein>
    <recommendedName>
        <fullName evidence="3">TraB family protein</fullName>
    </recommendedName>
</protein>
<evidence type="ECO:0008006" key="3">
    <source>
        <dbReference type="Google" id="ProtNLM"/>
    </source>
</evidence>
<proteinExistence type="predicted"/>
<keyword evidence="2" id="KW-1185">Reference proteome</keyword>
<name>A0A1N7K1X1_9BACI</name>
<dbReference type="Pfam" id="PF18950">
    <property type="entry name" value="DUF5694"/>
    <property type="match status" value="1"/>
</dbReference>
<dbReference type="Proteomes" id="UP000187608">
    <property type="component" value="Unassembled WGS sequence"/>
</dbReference>
<evidence type="ECO:0000313" key="2">
    <source>
        <dbReference type="Proteomes" id="UP000187608"/>
    </source>
</evidence>
<dbReference type="InterPro" id="IPR043749">
    <property type="entry name" value="DUF5694"/>
</dbReference>
<organism evidence="1 2">
    <name type="scientific">Salimicrobium flavidum</name>
    <dbReference type="NCBI Taxonomy" id="570947"/>
    <lineage>
        <taxon>Bacteria</taxon>
        <taxon>Bacillati</taxon>
        <taxon>Bacillota</taxon>
        <taxon>Bacilli</taxon>
        <taxon>Bacillales</taxon>
        <taxon>Bacillaceae</taxon>
        <taxon>Salimicrobium</taxon>
    </lineage>
</organism>
<gene>
    <name evidence="1" type="ORF">SAMN05421687_108143</name>
</gene>
<dbReference type="STRING" id="570947.SAMN05421687_108143"/>
<evidence type="ECO:0000313" key="1">
    <source>
        <dbReference type="EMBL" id="SIS55592.1"/>
    </source>
</evidence>
<dbReference type="AlphaFoldDB" id="A0A1N7K1X1"/>
<dbReference type="EMBL" id="FTOC01000008">
    <property type="protein sequence ID" value="SIS55592.1"/>
    <property type="molecule type" value="Genomic_DNA"/>
</dbReference>